<evidence type="ECO:0000259" key="4">
    <source>
        <dbReference type="PROSITE" id="PS51891"/>
    </source>
</evidence>
<accession>A0ABU7LM08</accession>
<dbReference type="InterPro" id="IPR011057">
    <property type="entry name" value="Mss4-like_sf"/>
</dbReference>
<dbReference type="Proteomes" id="UP001354971">
    <property type="component" value="Unassembled WGS sequence"/>
</dbReference>
<evidence type="ECO:0000256" key="1">
    <source>
        <dbReference type="ARBA" id="ARBA00005495"/>
    </source>
</evidence>
<evidence type="ECO:0000313" key="5">
    <source>
        <dbReference type="EMBL" id="MEE2524927.1"/>
    </source>
</evidence>
<comment type="similarity">
    <text evidence="1">Belongs to the Gfa family.</text>
</comment>
<dbReference type="Pfam" id="PF04828">
    <property type="entry name" value="GFA"/>
    <property type="match status" value="1"/>
</dbReference>
<dbReference type="RefSeq" id="WP_330197591.1">
    <property type="nucleotide sequence ID" value="NZ_JAZDRP010000001.1"/>
</dbReference>
<dbReference type="PROSITE" id="PS51891">
    <property type="entry name" value="CENP_V_GFA"/>
    <property type="match status" value="1"/>
</dbReference>
<proteinExistence type="inferred from homology"/>
<name>A0ABU7LM08_9PROT</name>
<comment type="caution">
    <text evidence="5">The sequence shown here is derived from an EMBL/GenBank/DDBJ whole genome shotgun (WGS) entry which is preliminary data.</text>
</comment>
<dbReference type="PANTHER" id="PTHR28620:SF1">
    <property type="entry name" value="CENP-V_GFA DOMAIN-CONTAINING PROTEIN"/>
    <property type="match status" value="1"/>
</dbReference>
<gene>
    <name evidence="5" type="ORF">V0U79_00995</name>
</gene>
<dbReference type="InterPro" id="IPR052355">
    <property type="entry name" value="CENP-V-like"/>
</dbReference>
<dbReference type="EMBL" id="JAZDRP010000001">
    <property type="protein sequence ID" value="MEE2524927.1"/>
    <property type="molecule type" value="Genomic_DNA"/>
</dbReference>
<keyword evidence="6" id="KW-1185">Reference proteome</keyword>
<feature type="domain" description="CENP-V/GFA" evidence="4">
    <location>
        <begin position="9"/>
        <end position="121"/>
    </location>
</feature>
<evidence type="ECO:0000313" key="6">
    <source>
        <dbReference type="Proteomes" id="UP001354971"/>
    </source>
</evidence>
<dbReference type="Gene3D" id="2.170.150.70">
    <property type="match status" value="1"/>
</dbReference>
<keyword evidence="2" id="KW-0479">Metal-binding</keyword>
<reference evidence="5 6" key="1">
    <citation type="submission" date="2024-01" db="EMBL/GenBank/DDBJ databases">
        <title>Hyphobacterium bacterium isolated from marine sediment.</title>
        <authorList>
            <person name="Zhao S."/>
        </authorList>
    </citation>
    <scope>NUCLEOTIDE SEQUENCE [LARGE SCALE GENOMIC DNA]</scope>
    <source>
        <strain evidence="6">HN65</strain>
    </source>
</reference>
<evidence type="ECO:0000256" key="2">
    <source>
        <dbReference type="ARBA" id="ARBA00022723"/>
    </source>
</evidence>
<organism evidence="5 6">
    <name type="scientific">Hyphobacterium lacteum</name>
    <dbReference type="NCBI Taxonomy" id="3116575"/>
    <lineage>
        <taxon>Bacteria</taxon>
        <taxon>Pseudomonadati</taxon>
        <taxon>Pseudomonadota</taxon>
        <taxon>Alphaproteobacteria</taxon>
        <taxon>Maricaulales</taxon>
        <taxon>Maricaulaceae</taxon>
        <taxon>Hyphobacterium</taxon>
    </lineage>
</organism>
<dbReference type="InterPro" id="IPR006913">
    <property type="entry name" value="CENP-V/GFA"/>
</dbReference>
<dbReference type="SUPFAM" id="SSF51316">
    <property type="entry name" value="Mss4-like"/>
    <property type="match status" value="1"/>
</dbReference>
<protein>
    <submittedName>
        <fullName evidence="5">GFA family protein</fullName>
    </submittedName>
</protein>
<evidence type="ECO:0000256" key="3">
    <source>
        <dbReference type="ARBA" id="ARBA00022833"/>
    </source>
</evidence>
<keyword evidence="3" id="KW-0862">Zinc</keyword>
<sequence length="133" mass="14782">MIESLTKPRSGGCHCGAVRFTADLPDQIVGLSCNCSICAMTGFIHVIVDPEQFHLEQGEDAQSEYTFNTHTAKHLFCKTCGVKSWYYPRSHPGKISINLRCFDSDQNLSGRIVDFDGANWEKNIGEINPELGN</sequence>
<dbReference type="PANTHER" id="PTHR28620">
    <property type="entry name" value="CENTROMERE PROTEIN V"/>
    <property type="match status" value="1"/>
</dbReference>